<comment type="catalytic activity">
    <reaction evidence="5">
        <text>(S)-2-hydroxyglutarate + A = 2-oxoglutarate + AH2</text>
        <dbReference type="Rhea" id="RHEA:21252"/>
        <dbReference type="ChEBI" id="CHEBI:13193"/>
        <dbReference type="ChEBI" id="CHEBI:16782"/>
        <dbReference type="ChEBI" id="CHEBI:16810"/>
        <dbReference type="ChEBI" id="CHEBI:17499"/>
        <dbReference type="EC" id="1.1.99.2"/>
    </reaction>
</comment>
<dbReference type="EC" id="1.1.99.2" evidence="7"/>
<protein>
    <recommendedName>
        <fullName evidence="8">L-2-hydroxyglutarate dehydrogenase, mitochondrial</fullName>
        <ecNumber evidence="7">1.1.99.2</ecNumber>
    </recommendedName>
</protein>
<evidence type="ECO:0000256" key="6">
    <source>
        <dbReference type="ARBA" id="ARBA00037941"/>
    </source>
</evidence>
<dbReference type="InterPro" id="IPR006076">
    <property type="entry name" value="FAD-dep_OxRdtase"/>
</dbReference>
<accession>A0A165S6X3</accession>
<dbReference type="SUPFAM" id="SSF51905">
    <property type="entry name" value="FAD/NAD(P)-binding domain"/>
    <property type="match status" value="1"/>
</dbReference>
<dbReference type="EMBL" id="KV429045">
    <property type="protein sequence ID" value="KZT71607.1"/>
    <property type="molecule type" value="Genomic_DNA"/>
</dbReference>
<reference evidence="10 11" key="1">
    <citation type="journal article" date="2016" name="Mol. Biol. Evol.">
        <title>Comparative Genomics of Early-Diverging Mushroom-Forming Fungi Provides Insights into the Origins of Lignocellulose Decay Capabilities.</title>
        <authorList>
            <person name="Nagy L.G."/>
            <person name="Riley R."/>
            <person name="Tritt A."/>
            <person name="Adam C."/>
            <person name="Daum C."/>
            <person name="Floudas D."/>
            <person name="Sun H."/>
            <person name="Yadav J.S."/>
            <person name="Pangilinan J."/>
            <person name="Larsson K.H."/>
            <person name="Matsuura K."/>
            <person name="Barry K."/>
            <person name="Labutti K."/>
            <person name="Kuo R."/>
            <person name="Ohm R.A."/>
            <person name="Bhattacharya S.S."/>
            <person name="Shirouzu T."/>
            <person name="Yoshinaga Y."/>
            <person name="Martin F.M."/>
            <person name="Grigoriev I.V."/>
            <person name="Hibbett D.S."/>
        </authorList>
    </citation>
    <scope>NUCLEOTIDE SEQUENCE [LARGE SCALE GENOMIC DNA]</scope>
    <source>
        <strain evidence="10 11">L-15889</strain>
    </source>
</reference>
<keyword evidence="11" id="KW-1185">Reference proteome</keyword>
<dbReference type="OrthoDB" id="498204at2759"/>
<gene>
    <name evidence="10" type="ORF">DAEQUDRAFT_114216</name>
</gene>
<dbReference type="PANTHER" id="PTHR43104">
    <property type="entry name" value="L-2-HYDROXYGLUTARATE DEHYDROGENASE, MITOCHONDRIAL"/>
    <property type="match status" value="1"/>
</dbReference>
<comment type="similarity">
    <text evidence="6">Belongs to the L2HGDH family.</text>
</comment>
<dbReference type="PANTHER" id="PTHR43104:SF4">
    <property type="entry name" value="L-2-HYDROXYGLUTARATE DEHYDROGENASE, MITOCHONDRIAL"/>
    <property type="match status" value="1"/>
</dbReference>
<evidence type="ECO:0000256" key="7">
    <source>
        <dbReference type="ARBA" id="ARBA00038878"/>
    </source>
</evidence>
<dbReference type="Pfam" id="PF01266">
    <property type="entry name" value="DAO"/>
    <property type="match status" value="1"/>
</dbReference>
<dbReference type="Proteomes" id="UP000076727">
    <property type="component" value="Unassembled WGS sequence"/>
</dbReference>
<evidence type="ECO:0000256" key="5">
    <source>
        <dbReference type="ARBA" id="ARBA00036066"/>
    </source>
</evidence>
<dbReference type="GO" id="GO:0047545">
    <property type="term" value="F:(S)-2-hydroxyglutarate dehydrogenase activity"/>
    <property type="evidence" value="ECO:0007669"/>
    <property type="project" value="UniProtKB-EC"/>
</dbReference>
<proteinExistence type="inferred from homology"/>
<evidence type="ECO:0000256" key="4">
    <source>
        <dbReference type="ARBA" id="ARBA00023002"/>
    </source>
</evidence>
<feature type="domain" description="FAD dependent oxidoreductase" evidence="9">
    <location>
        <begin position="26"/>
        <end position="448"/>
    </location>
</feature>
<evidence type="ECO:0000256" key="8">
    <source>
        <dbReference type="ARBA" id="ARBA00041137"/>
    </source>
</evidence>
<organism evidence="10 11">
    <name type="scientific">Daedalea quercina L-15889</name>
    <dbReference type="NCBI Taxonomy" id="1314783"/>
    <lineage>
        <taxon>Eukaryota</taxon>
        <taxon>Fungi</taxon>
        <taxon>Dikarya</taxon>
        <taxon>Basidiomycota</taxon>
        <taxon>Agaricomycotina</taxon>
        <taxon>Agaricomycetes</taxon>
        <taxon>Polyporales</taxon>
        <taxon>Fomitopsis</taxon>
    </lineage>
</organism>
<evidence type="ECO:0000313" key="10">
    <source>
        <dbReference type="EMBL" id="KZT71607.1"/>
    </source>
</evidence>
<evidence type="ECO:0000259" key="9">
    <source>
        <dbReference type="Pfam" id="PF01266"/>
    </source>
</evidence>
<keyword evidence="3" id="KW-0274">FAD</keyword>
<dbReference type="AlphaFoldDB" id="A0A165S6X3"/>
<name>A0A165S6X3_9APHY</name>
<keyword evidence="4" id="KW-0560">Oxidoreductase</keyword>
<evidence type="ECO:0000256" key="1">
    <source>
        <dbReference type="ARBA" id="ARBA00001974"/>
    </source>
</evidence>
<evidence type="ECO:0000313" key="11">
    <source>
        <dbReference type="Proteomes" id="UP000076727"/>
    </source>
</evidence>
<evidence type="ECO:0000256" key="3">
    <source>
        <dbReference type="ARBA" id="ARBA00022827"/>
    </source>
</evidence>
<keyword evidence="2" id="KW-0285">Flavoprotein</keyword>
<dbReference type="Gene3D" id="3.30.9.10">
    <property type="entry name" value="D-Amino Acid Oxidase, subunit A, domain 2"/>
    <property type="match status" value="1"/>
</dbReference>
<dbReference type="Gene3D" id="3.50.50.60">
    <property type="entry name" value="FAD/NAD(P)-binding domain"/>
    <property type="match status" value="1"/>
</dbReference>
<sequence>MNVRGLAAALNSNGRYAYKNPEFAVDYLIIGGGVVGLAIARQLVRSFPSKSTFLVERHDRAGEEISSRNSEVIHAGLYYPIDSLKTRLCIRGRHLMYEYCQEHNVPHKKVGKLVVARDDQRAYIEGLYAKAGKMGWPLHSPPSISQTSALPTRLISGEEARELEPDLSRNIAAALWSPETGIVDSHSLMESFETNITDGGGEVAYQTRVVRVDPYKPETRSGFNDNGWVVQTVTGDGDSDAMLARTLINCSGLAAHLILNSLLPKASRIPMYYGRGSYASYRGPGIKNISHLIYPCPDTGRTVHGFQSLGTHLTLDMQGKIKFGPDLDWLQPPSSQNNCEIVDDADPDFWQNHLIPDETRLGQMIDAVKQYLPEVNSEGFQPDYCGVRPKLVGPQGGFRDFEFHTHYPHTFFGSHMDPGSVRRPMISLLGIESPGLTSSLAIAEQVVEDMLCKENGQAKE</sequence>
<dbReference type="STRING" id="1314783.A0A165S6X3"/>
<dbReference type="InterPro" id="IPR036188">
    <property type="entry name" value="FAD/NAD-bd_sf"/>
</dbReference>
<evidence type="ECO:0000256" key="2">
    <source>
        <dbReference type="ARBA" id="ARBA00022630"/>
    </source>
</evidence>
<comment type="cofactor">
    <cofactor evidence="1">
        <name>FAD</name>
        <dbReference type="ChEBI" id="CHEBI:57692"/>
    </cofactor>
</comment>